<dbReference type="AlphaFoldDB" id="A0AAU9RV48"/>
<dbReference type="EMBL" id="OU466858">
    <property type="protein sequence ID" value="CAH2048189.1"/>
    <property type="molecule type" value="Genomic_DNA"/>
</dbReference>
<proteinExistence type="predicted"/>
<evidence type="ECO:0000313" key="2">
    <source>
        <dbReference type="Proteomes" id="UP000836841"/>
    </source>
</evidence>
<sequence length="417" mass="48610">MESKLTSGVIRRKPPSSRYYPYATRRGSAKESMMKDEVVRLGVELSLSVAESMFLLCGDNRALFCFGYKLSRHVLPHQDPVLERLHRVFDHISLKDLKSKNGVCNQNGIDSSVRWSFIRNTWKDFVFGTIILHRLVIVLRKKDLSFDERMFSSFIAKYKKVLSNIEDKLRPFKNVSEANGYLRETQESDIFHLWKSLFDEEAFETTRRVIKSPYNLGRDSAKKKLEKEAVRLGVELSLYVAQSMFLLCDDIRSMLIFCFKLWRDAKNDLNPNSPVAERLLRLMHYIYLKDVKPRNGVYQNETTSVQLELAGTTWRNFEDGFTYLDLVVLILRGEEENCLYRREFTSSIEEEVKSLEEKLRSVKAVSEANGFKREAIKCSISEMWKSLFDKEAKEASQTLRVIKNGILRDLFLPLLNE</sequence>
<evidence type="ECO:0000313" key="1">
    <source>
        <dbReference type="EMBL" id="CAH2048189.1"/>
    </source>
</evidence>
<organism evidence="1 2">
    <name type="scientific">Thlaspi arvense</name>
    <name type="common">Field penny-cress</name>
    <dbReference type="NCBI Taxonomy" id="13288"/>
    <lineage>
        <taxon>Eukaryota</taxon>
        <taxon>Viridiplantae</taxon>
        <taxon>Streptophyta</taxon>
        <taxon>Embryophyta</taxon>
        <taxon>Tracheophyta</taxon>
        <taxon>Spermatophyta</taxon>
        <taxon>Magnoliopsida</taxon>
        <taxon>eudicotyledons</taxon>
        <taxon>Gunneridae</taxon>
        <taxon>Pentapetalae</taxon>
        <taxon>rosids</taxon>
        <taxon>malvids</taxon>
        <taxon>Brassicales</taxon>
        <taxon>Brassicaceae</taxon>
        <taxon>Thlaspideae</taxon>
        <taxon>Thlaspi</taxon>
    </lineage>
</organism>
<dbReference type="Pfam" id="PF06683">
    <property type="entry name" value="DUF1184"/>
    <property type="match status" value="2"/>
</dbReference>
<reference evidence="1 2" key="1">
    <citation type="submission" date="2022-03" db="EMBL/GenBank/DDBJ databases">
        <authorList>
            <person name="Nunn A."/>
            <person name="Chopra R."/>
            <person name="Nunn A."/>
            <person name="Contreras Garrido A."/>
        </authorList>
    </citation>
    <scope>NUCLEOTIDE SEQUENCE [LARGE SCALE GENOMIC DNA]</scope>
</reference>
<protein>
    <submittedName>
        <fullName evidence="1">Uncharacterized protein</fullName>
    </submittedName>
</protein>
<keyword evidence="2" id="KW-1185">Reference proteome</keyword>
<gene>
    <name evidence="1" type="ORF">TAV2_LOCUS7527</name>
</gene>
<accession>A0AAU9RV48</accession>
<name>A0AAU9RV48_THLAR</name>
<dbReference type="Proteomes" id="UP000836841">
    <property type="component" value="Chromosome 2"/>
</dbReference>
<dbReference type="InterPro" id="IPR009568">
    <property type="entry name" value="DUF1184"/>
</dbReference>